<dbReference type="Proteomes" id="UP000238261">
    <property type="component" value="Unassembled WGS sequence"/>
</dbReference>
<keyword evidence="3" id="KW-0536">Nodulation</keyword>
<evidence type="ECO:0000256" key="4">
    <source>
        <dbReference type="ARBA" id="ARBA00022741"/>
    </source>
</evidence>
<dbReference type="OrthoDB" id="9781337at2"/>
<dbReference type="GO" id="GO:0016887">
    <property type="term" value="F:ATP hydrolysis activity"/>
    <property type="evidence" value="ECO:0007669"/>
    <property type="project" value="InterPro"/>
</dbReference>
<comment type="caution">
    <text evidence="7">The sequence shown here is derived from an EMBL/GenBank/DDBJ whole genome shotgun (WGS) entry which is preliminary data.</text>
</comment>
<dbReference type="InterPro" id="IPR003593">
    <property type="entry name" value="AAA+_ATPase"/>
</dbReference>
<evidence type="ECO:0000256" key="2">
    <source>
        <dbReference type="ARBA" id="ARBA00022448"/>
    </source>
</evidence>
<dbReference type="PROSITE" id="PS00211">
    <property type="entry name" value="ABC_TRANSPORTER_1"/>
    <property type="match status" value="1"/>
</dbReference>
<dbReference type="PROSITE" id="PS50893">
    <property type="entry name" value="ABC_TRANSPORTER_2"/>
    <property type="match status" value="1"/>
</dbReference>
<keyword evidence="2" id="KW-0813">Transport</keyword>
<keyword evidence="5" id="KW-0067">ATP-binding</keyword>
<protein>
    <recommendedName>
        <fullName evidence="6">ABC transporter domain-containing protein</fullName>
    </recommendedName>
</protein>
<keyword evidence="4" id="KW-0547">Nucleotide-binding</keyword>
<dbReference type="PANTHER" id="PTHR42711">
    <property type="entry name" value="ABC TRANSPORTER ATP-BINDING PROTEIN"/>
    <property type="match status" value="1"/>
</dbReference>
<comment type="similarity">
    <text evidence="1">Belongs to the ABC transporter superfamily.</text>
</comment>
<organism evidence="7 8">
    <name type="scientific">Xanthomonas hyacinthi</name>
    <dbReference type="NCBI Taxonomy" id="56455"/>
    <lineage>
        <taxon>Bacteria</taxon>
        <taxon>Pseudomonadati</taxon>
        <taxon>Pseudomonadota</taxon>
        <taxon>Gammaproteobacteria</taxon>
        <taxon>Lysobacterales</taxon>
        <taxon>Lysobacteraceae</taxon>
        <taxon>Xanthomonas</taxon>
    </lineage>
</organism>
<dbReference type="InterPro" id="IPR050763">
    <property type="entry name" value="ABC_transporter_ATP-binding"/>
</dbReference>
<dbReference type="SMART" id="SM00382">
    <property type="entry name" value="AAA"/>
    <property type="match status" value="1"/>
</dbReference>
<evidence type="ECO:0000256" key="3">
    <source>
        <dbReference type="ARBA" id="ARBA00022458"/>
    </source>
</evidence>
<evidence type="ECO:0000313" key="8">
    <source>
        <dbReference type="Proteomes" id="UP000238261"/>
    </source>
</evidence>
<accession>A0A2S7EVV8</accession>
<evidence type="ECO:0000256" key="1">
    <source>
        <dbReference type="ARBA" id="ARBA00005417"/>
    </source>
</evidence>
<dbReference type="Gene3D" id="3.40.50.300">
    <property type="entry name" value="P-loop containing nucleotide triphosphate hydrolases"/>
    <property type="match status" value="1"/>
</dbReference>
<evidence type="ECO:0000313" key="7">
    <source>
        <dbReference type="EMBL" id="PPU97298.1"/>
    </source>
</evidence>
<evidence type="ECO:0000256" key="5">
    <source>
        <dbReference type="ARBA" id="ARBA00022840"/>
    </source>
</evidence>
<proteinExistence type="inferred from homology"/>
<dbReference type="InterPro" id="IPR003439">
    <property type="entry name" value="ABC_transporter-like_ATP-bd"/>
</dbReference>
<dbReference type="AlphaFoldDB" id="A0A2S7EVV8"/>
<dbReference type="InterPro" id="IPR017871">
    <property type="entry name" value="ABC_transporter-like_CS"/>
</dbReference>
<gene>
    <name evidence="7" type="ORF">XhyaCFBP1156_11515</name>
</gene>
<keyword evidence="8" id="KW-1185">Reference proteome</keyword>
<dbReference type="InterPro" id="IPR027417">
    <property type="entry name" value="P-loop_NTPase"/>
</dbReference>
<feature type="domain" description="ABC transporter" evidence="6">
    <location>
        <begin position="2"/>
        <end position="230"/>
    </location>
</feature>
<sequence length="311" mass="34334">MLRVLNMSKKFGNFPAVSDVSLSVKGGQILSLIGPNGAGKSSTFRMIVGLLRPDSGSVVIQDSSAIREVRREDVGFLPEERGLYQDVRIGDVLEYWGRIRGMSKADSKSASRHWLDKFELSGKRSEKVSTLSKGNQQKLQLACCLIHQPRYLILDEPFSGLDPVNQEAVSTLLHQQCQLGVGILLSAHQLSLVQRISDHILIIKQGQIVSDSPPDNGQAQIHPAIRAVQIFFNDDIEPENSDHWDASEVVSANPGNLTLRLQVATPSEFYSRLSTIAARADVRDIGIIKEDLHQRYLSVVKDSPQSSKSSQ</sequence>
<dbReference type="EMBL" id="MDEG01000009">
    <property type="protein sequence ID" value="PPU97298.1"/>
    <property type="molecule type" value="Genomic_DNA"/>
</dbReference>
<dbReference type="GO" id="GO:0005524">
    <property type="term" value="F:ATP binding"/>
    <property type="evidence" value="ECO:0007669"/>
    <property type="project" value="UniProtKB-KW"/>
</dbReference>
<dbReference type="SUPFAM" id="SSF52540">
    <property type="entry name" value="P-loop containing nucleoside triphosphate hydrolases"/>
    <property type="match status" value="1"/>
</dbReference>
<name>A0A2S7EVV8_9XANT</name>
<dbReference type="PANTHER" id="PTHR42711:SF5">
    <property type="entry name" value="ABC TRANSPORTER ATP-BINDING PROTEIN NATA"/>
    <property type="match status" value="1"/>
</dbReference>
<reference evidence="8" key="1">
    <citation type="submission" date="2016-08" db="EMBL/GenBank/DDBJ databases">
        <authorList>
            <person name="Merda D."/>
            <person name="Briand M."/>
            <person name="Taghouti G."/>
            <person name="Carrere S."/>
            <person name="Gouzy J."/>
            <person name="Portier P."/>
            <person name="Jacques M.-A."/>
            <person name="Fischer-Le Saux M."/>
        </authorList>
    </citation>
    <scope>NUCLEOTIDE SEQUENCE [LARGE SCALE GENOMIC DNA]</scope>
    <source>
        <strain evidence="8">CFBP1156</strain>
    </source>
</reference>
<evidence type="ECO:0000259" key="6">
    <source>
        <dbReference type="PROSITE" id="PS50893"/>
    </source>
</evidence>
<dbReference type="Pfam" id="PF00005">
    <property type="entry name" value="ABC_tran"/>
    <property type="match status" value="1"/>
</dbReference>
<dbReference type="RefSeq" id="WP_104558535.1">
    <property type="nucleotide sequence ID" value="NZ_CP043476.1"/>
</dbReference>